<dbReference type="InterPro" id="IPR000594">
    <property type="entry name" value="ThiF_NAD_FAD-bd"/>
</dbReference>
<sequence length="592" mass="66780">MSDIHHVLLRRGYQFVRTKKLEKSSLLYRTFSDGVYTKVYMTECGEFNVAIHLPNDPHIELPSAYTLKTPRALQGKLTPHISHEGYLCYVEKMEADWDPNNLEGLYEEIDLQIQSTLDTIADCSLNQKLGDIELENEFVSYWSATDSLYMLSEGRRATNYITVLGLPTDEKEVCVREFITIGVDDDERESYLNNDELNRWLAQRKLYIAPDSKASIPTHYISVVPQKLAGVDWPPSNMRDFLIWLACVDTGARDRLVHSLSSSKTKRNIVLLDILHQDSIALYLEINQKSYETRSSFKRSAKKRVKPSVRNMITIQSSKHFCSTFNRLSVLKADRTTIQSRNKDRMEDLSSKKIALIGCGTIGGYLAELLIRNGAGGGKKPLHLFDNDEFKPHNFSRHTLTSSSFGKNKASELSRNLSNSIHTAKNVEGFGVSFLVNERSISSYDIIIDATGRPPVSKRLAFVTRQLKADKRPVLIHAFNDGNGRASKVFIDGGNSCYGCLTIDKSVHQELRDIRFDKVALESDRRVSCGNTYTIYDAAVSHITAAIAQEATLNTLEAVVPWTYGEVILDKDIRSGKRKVLAKQKGCSICDR</sequence>
<dbReference type="InterPro" id="IPR032701">
    <property type="entry name" value="Prok-E2_B_dom"/>
</dbReference>
<dbReference type="SUPFAM" id="SSF69572">
    <property type="entry name" value="Activating enzymes of the ubiquitin-like proteins"/>
    <property type="match status" value="1"/>
</dbReference>
<name>A0AAN0N8C5_9VIBR</name>
<protein>
    <submittedName>
        <fullName evidence="3">E2/UBC family protein</fullName>
    </submittedName>
</protein>
<keyword evidence="4" id="KW-1185">Reference proteome</keyword>
<dbReference type="Pfam" id="PF00899">
    <property type="entry name" value="ThiF"/>
    <property type="match status" value="1"/>
</dbReference>
<dbReference type="GO" id="GO:0061504">
    <property type="term" value="P:cyclic threonylcarbamoyladenosine biosynthetic process"/>
    <property type="evidence" value="ECO:0007669"/>
    <property type="project" value="TreeGrafter"/>
</dbReference>
<evidence type="ECO:0000259" key="1">
    <source>
        <dbReference type="Pfam" id="PF00899"/>
    </source>
</evidence>
<accession>A0AAN0N8C5</accession>
<dbReference type="CDD" id="cd01483">
    <property type="entry name" value="E1_enzyme_family"/>
    <property type="match status" value="1"/>
</dbReference>
<dbReference type="RefSeq" id="WP_029203755.1">
    <property type="nucleotide sequence ID" value="NZ_AIDR02000027.1"/>
</dbReference>
<dbReference type="InterPro" id="IPR045886">
    <property type="entry name" value="ThiF/MoeB/HesA"/>
</dbReference>
<dbReference type="Gene3D" id="3.40.50.720">
    <property type="entry name" value="NAD(P)-binding Rossmann-like Domain"/>
    <property type="match status" value="1"/>
</dbReference>
<organism evidence="3 4">
    <name type="scientific">Vibrio cyclitrophicus ZF270</name>
    <dbReference type="NCBI Taxonomy" id="1136176"/>
    <lineage>
        <taxon>Bacteria</taxon>
        <taxon>Pseudomonadati</taxon>
        <taxon>Pseudomonadota</taxon>
        <taxon>Gammaproteobacteria</taxon>
        <taxon>Vibrionales</taxon>
        <taxon>Vibrionaceae</taxon>
        <taxon>Vibrio</taxon>
    </lineage>
</organism>
<dbReference type="InterPro" id="IPR035985">
    <property type="entry name" value="Ubiquitin-activating_enz"/>
</dbReference>
<dbReference type="GO" id="GO:0008641">
    <property type="term" value="F:ubiquitin-like modifier activating enzyme activity"/>
    <property type="evidence" value="ECO:0007669"/>
    <property type="project" value="InterPro"/>
</dbReference>
<reference evidence="3 4" key="1">
    <citation type="journal article" date="2024" name="Elife">
        <title>Polysaccharide breakdown products drive degradation-dispersal cycles of foraging bacteria through changes in metabolism and motility.</title>
        <authorList>
            <person name="Stubbusch A.K."/>
            <person name="Keegstra J.M."/>
            <person name="Schwartzman J."/>
            <person name="Pontrelli S."/>
            <person name="Clerc E.E."/>
            <person name="Stocker R."/>
            <person name="Magnabosco C."/>
            <person name="Schubert O.T."/>
            <person name="Ackermann M."/>
            <person name="D'Souza G.G."/>
        </authorList>
    </citation>
    <scope>NUCLEOTIDE SEQUENCE [LARGE SCALE GENOMIC DNA]</scope>
    <source>
        <strain evidence="3 4">ZF270</strain>
    </source>
</reference>
<gene>
    <name evidence="3" type="ORF">QYQ95_14685</name>
</gene>
<dbReference type="EMBL" id="CP135176">
    <property type="protein sequence ID" value="WZS85668.1"/>
    <property type="molecule type" value="Genomic_DNA"/>
</dbReference>
<feature type="domain" description="THIF-type NAD/FAD binding fold" evidence="1">
    <location>
        <begin position="342"/>
        <end position="550"/>
    </location>
</feature>
<dbReference type="AlphaFoldDB" id="A0AAN0N8C5"/>
<evidence type="ECO:0000313" key="3">
    <source>
        <dbReference type="EMBL" id="WZS85668.1"/>
    </source>
</evidence>
<evidence type="ECO:0000259" key="2">
    <source>
        <dbReference type="Pfam" id="PF14461"/>
    </source>
</evidence>
<dbReference type="PANTHER" id="PTHR43267:SF1">
    <property type="entry name" value="TRNA THREONYLCARBAMOYLADENOSINE DEHYDRATASE"/>
    <property type="match status" value="1"/>
</dbReference>
<feature type="domain" description="Prokaryotic E2 family B" evidence="2">
    <location>
        <begin position="34"/>
        <end position="150"/>
    </location>
</feature>
<dbReference type="PANTHER" id="PTHR43267">
    <property type="entry name" value="TRNA THREONYLCARBAMOYLADENOSINE DEHYDRATASE"/>
    <property type="match status" value="1"/>
</dbReference>
<dbReference type="GO" id="GO:0061503">
    <property type="term" value="F:tRNA threonylcarbamoyladenosine dehydratase"/>
    <property type="evidence" value="ECO:0007669"/>
    <property type="project" value="TreeGrafter"/>
</dbReference>
<dbReference type="Pfam" id="PF14461">
    <property type="entry name" value="Prok-E2_B"/>
    <property type="match status" value="1"/>
</dbReference>
<evidence type="ECO:0000313" key="4">
    <source>
        <dbReference type="Proteomes" id="UP001441914"/>
    </source>
</evidence>
<proteinExistence type="predicted"/>
<dbReference type="Proteomes" id="UP001441914">
    <property type="component" value="Chromosome 1"/>
</dbReference>